<dbReference type="RefSeq" id="XP_044553611.1">
    <property type="nucleotide sequence ID" value="XM_044690138.1"/>
</dbReference>
<dbReference type="GeneID" id="68106632"/>
<sequence length="827" mass="93682">MISSPSYQFRCLGQPEIQPFHQTFVFVEGSWNDDPHNGQKESQNFLIYEISNLQHIQCKEVFRVDDLSQLSDKNRKEARLSEVKLDWELAWLLNQKNNSSVVELNSVNSSSSNLEKKDDARKIRAVGLVGCLISSHCTCNEHAMITNWTLQGEMSQHVEKYRNRSNNNAVGFVNGRALFMSSLGVNTLPDLEKILDDRDESIAIDKEGDDCSTTSLVLEPVQIFTQNNSAAATTQFRDCTNIMMVLPSSNIAHREYSFSGIYFGGSVYRYSLKEDGFVTSHPSIPLVDETLSKNFSFSRGSFGRYPRFIPLIENGQRLRSFFFQEGKLYEFVWSDAECSSLKVVQHLEWLNNDFDSVTRIGNVGLLLGSNQSTIFFRPQEKICNDEPFSKAKGKISVLNRKLNGDVFWCEESECVAQFNNQSPQMFEKVLSLQDLLQLEFKLVSELFDEESALKDLEFSCYVPRVQNSKLLEIVNPSKLHRQQPRISIAYQCAENRYNDMEIIAGIGCKECQDKLGDIISESYVELEPKDFASYLGAPIMHTTSWFADRLEYRYFILDMKDGKQSSGVINVASINGGCSSTTTIDLNELVKKRDTNVMTDETCDTFSKKNSKTFIGILSPKSQITQIGENTGGVIVQNVKPGLWKWAQYGCDSKEYSGTGNVAQLVAVHGDYKHLLQDPKIWIVPEGTYGHTLDRSRKIEKTEFHEQELEGGWYVMKLGVGVDVAMAGIYDQQYFNDASTLELEKKQKPSALDLNFKFSFQSEWQEYVSKVMEQRGYPSSIPVPYGIISSSGYGDGCYACLFKKSEDHVVAVKLVFVNETSHSDDDE</sequence>
<accession>A0AA88KPX9</accession>
<evidence type="ECO:0000313" key="2">
    <source>
        <dbReference type="Proteomes" id="UP000816034"/>
    </source>
</evidence>
<dbReference type="InterPro" id="IPR025335">
    <property type="entry name" value="DUF4241"/>
</dbReference>
<evidence type="ECO:0000313" key="1">
    <source>
        <dbReference type="EMBL" id="KAG2389619.1"/>
    </source>
</evidence>
<gene>
    <name evidence="1" type="ORF">C9374_014179</name>
</gene>
<dbReference type="Proteomes" id="UP000816034">
    <property type="component" value="Unassembled WGS sequence"/>
</dbReference>
<name>A0AA88KPX9_NAELO</name>
<protein>
    <submittedName>
        <fullName evidence="1">Uncharacterized protein</fullName>
    </submittedName>
</protein>
<dbReference type="EMBL" id="PYSW02000007">
    <property type="protein sequence ID" value="KAG2389619.1"/>
    <property type="molecule type" value="Genomic_DNA"/>
</dbReference>
<dbReference type="Pfam" id="PF14025">
    <property type="entry name" value="DUF4241"/>
    <property type="match status" value="1"/>
</dbReference>
<proteinExistence type="predicted"/>
<dbReference type="AlphaFoldDB" id="A0AA88KPX9"/>
<reference evidence="1 2" key="1">
    <citation type="journal article" date="2018" name="BMC Genomics">
        <title>The genome of Naegleria lovaniensis, the basis for a comparative approach to unravel pathogenicity factors of the human pathogenic amoeba N. fowleri.</title>
        <authorList>
            <person name="Liechti N."/>
            <person name="Schurch N."/>
            <person name="Bruggmann R."/>
            <person name="Wittwer M."/>
        </authorList>
    </citation>
    <scope>NUCLEOTIDE SEQUENCE [LARGE SCALE GENOMIC DNA]</scope>
    <source>
        <strain evidence="1 2">ATCC 30569</strain>
    </source>
</reference>
<keyword evidence="2" id="KW-1185">Reference proteome</keyword>
<organism evidence="1 2">
    <name type="scientific">Naegleria lovaniensis</name>
    <name type="common">Amoeba</name>
    <dbReference type="NCBI Taxonomy" id="51637"/>
    <lineage>
        <taxon>Eukaryota</taxon>
        <taxon>Discoba</taxon>
        <taxon>Heterolobosea</taxon>
        <taxon>Tetramitia</taxon>
        <taxon>Eutetramitia</taxon>
        <taxon>Vahlkampfiidae</taxon>
        <taxon>Naegleria</taxon>
    </lineage>
</organism>
<comment type="caution">
    <text evidence="1">The sequence shown here is derived from an EMBL/GenBank/DDBJ whole genome shotgun (WGS) entry which is preliminary data.</text>
</comment>